<proteinExistence type="inferred from homology"/>
<keyword evidence="9" id="KW-1185">Reference proteome</keyword>
<evidence type="ECO:0000313" key="9">
    <source>
        <dbReference type="Proteomes" id="UP000320653"/>
    </source>
</evidence>
<dbReference type="InterPro" id="IPR036388">
    <property type="entry name" value="WH-like_DNA-bd_sf"/>
</dbReference>
<protein>
    <recommendedName>
        <fullName evidence="3 5">Regulatory protein RecX</fullName>
    </recommendedName>
</protein>
<evidence type="ECO:0000256" key="1">
    <source>
        <dbReference type="ARBA" id="ARBA00004496"/>
    </source>
</evidence>
<dbReference type="HAMAP" id="MF_01114">
    <property type="entry name" value="RecX"/>
    <property type="match status" value="1"/>
</dbReference>
<dbReference type="InterPro" id="IPR053924">
    <property type="entry name" value="RecX_HTH_2nd"/>
</dbReference>
<feature type="domain" description="RecX second three-helical" evidence="7">
    <location>
        <begin position="85"/>
        <end position="124"/>
    </location>
</feature>
<feature type="compositionally biased region" description="Polar residues" evidence="6">
    <location>
        <begin position="7"/>
        <end position="21"/>
    </location>
</feature>
<dbReference type="NCBIfam" id="NF001060">
    <property type="entry name" value="PRK00117.4-4"/>
    <property type="match status" value="1"/>
</dbReference>
<gene>
    <name evidence="5" type="primary">recX</name>
    <name evidence="8" type="ORF">FHW37_103687</name>
</gene>
<comment type="function">
    <text evidence="5">Modulates RecA activity.</text>
</comment>
<accession>A0A561QWT0</accession>
<dbReference type="Gene3D" id="1.10.10.10">
    <property type="entry name" value="Winged helix-like DNA-binding domain superfamily/Winged helix DNA-binding domain"/>
    <property type="match status" value="1"/>
</dbReference>
<dbReference type="Proteomes" id="UP000320653">
    <property type="component" value="Unassembled WGS sequence"/>
</dbReference>
<dbReference type="EMBL" id="VIWP01000003">
    <property type="protein sequence ID" value="TWF54816.1"/>
    <property type="molecule type" value="Genomic_DNA"/>
</dbReference>
<dbReference type="GO" id="GO:0006282">
    <property type="term" value="P:regulation of DNA repair"/>
    <property type="evidence" value="ECO:0007669"/>
    <property type="project" value="UniProtKB-UniRule"/>
</dbReference>
<dbReference type="GO" id="GO:0005737">
    <property type="term" value="C:cytoplasm"/>
    <property type="evidence" value="ECO:0007669"/>
    <property type="project" value="UniProtKB-SubCell"/>
</dbReference>
<evidence type="ECO:0000256" key="4">
    <source>
        <dbReference type="ARBA" id="ARBA00022490"/>
    </source>
</evidence>
<dbReference type="RefSeq" id="WP_281407253.1">
    <property type="nucleotide sequence ID" value="NZ_VIWP01000003.1"/>
</dbReference>
<comment type="caution">
    <text evidence="8">The sequence shown here is derived from an EMBL/GenBank/DDBJ whole genome shotgun (WGS) entry which is preliminary data.</text>
</comment>
<reference evidence="8 9" key="1">
    <citation type="submission" date="2019-06" db="EMBL/GenBank/DDBJ databases">
        <title>Sorghum-associated microbial communities from plants grown in Nebraska, USA.</title>
        <authorList>
            <person name="Schachtman D."/>
        </authorList>
    </citation>
    <scope>NUCLEOTIDE SEQUENCE [LARGE SCALE GENOMIC DNA]</scope>
    <source>
        <strain evidence="8 9">1225</strain>
    </source>
</reference>
<name>A0A561QWT0_9HYPH</name>
<evidence type="ECO:0000256" key="2">
    <source>
        <dbReference type="ARBA" id="ARBA00009695"/>
    </source>
</evidence>
<comment type="subcellular location">
    <subcellularLocation>
        <location evidence="1 5">Cytoplasm</location>
    </subcellularLocation>
</comment>
<comment type="similarity">
    <text evidence="2 5">Belongs to the RecX family.</text>
</comment>
<sequence length="194" mass="21522">MDDDTQISDSFPSDTQSSDTPTPRMFSWARNSTIYRVEKRMHTEKQLFDAIARKARQKFENISEAQVKALAESAVKFAYDNKALDDSAFAEISTRSGIRSGRSKRAIAQKLAQKGVARDTVETATADADDLYAAVVLARKRAFGPFRKVEPDEARRAKEFSAFARGGFGFEIGKRVLAMSIEEAEEVLDAGRGI</sequence>
<organism evidence="8 9">
    <name type="scientific">Neorhizobium alkalisoli</name>
    <dbReference type="NCBI Taxonomy" id="528178"/>
    <lineage>
        <taxon>Bacteria</taxon>
        <taxon>Pseudomonadati</taxon>
        <taxon>Pseudomonadota</taxon>
        <taxon>Alphaproteobacteria</taxon>
        <taxon>Hyphomicrobiales</taxon>
        <taxon>Rhizobiaceae</taxon>
        <taxon>Rhizobium/Agrobacterium group</taxon>
        <taxon>Neorhizobium</taxon>
    </lineage>
</organism>
<evidence type="ECO:0000259" key="7">
    <source>
        <dbReference type="Pfam" id="PF02631"/>
    </source>
</evidence>
<dbReference type="AlphaFoldDB" id="A0A561QWT0"/>
<evidence type="ECO:0000256" key="5">
    <source>
        <dbReference type="HAMAP-Rule" id="MF_01114"/>
    </source>
</evidence>
<dbReference type="InterPro" id="IPR003783">
    <property type="entry name" value="Regulatory_RecX"/>
</dbReference>
<dbReference type="Pfam" id="PF02631">
    <property type="entry name" value="RecX_HTH2"/>
    <property type="match status" value="1"/>
</dbReference>
<keyword evidence="4 5" id="KW-0963">Cytoplasm</keyword>
<evidence type="ECO:0000256" key="6">
    <source>
        <dbReference type="SAM" id="MobiDB-lite"/>
    </source>
</evidence>
<evidence type="ECO:0000256" key="3">
    <source>
        <dbReference type="ARBA" id="ARBA00018111"/>
    </source>
</evidence>
<feature type="region of interest" description="Disordered" evidence="6">
    <location>
        <begin position="1"/>
        <end position="25"/>
    </location>
</feature>
<evidence type="ECO:0000313" key="8">
    <source>
        <dbReference type="EMBL" id="TWF54816.1"/>
    </source>
</evidence>